<dbReference type="AlphaFoldDB" id="A0A9N9IGA4"/>
<evidence type="ECO:0000313" key="1">
    <source>
        <dbReference type="EMBL" id="CAG8734402.1"/>
    </source>
</evidence>
<dbReference type="Proteomes" id="UP000789508">
    <property type="component" value="Unassembled WGS sequence"/>
</dbReference>
<dbReference type="OrthoDB" id="2489939at2759"/>
<feature type="non-terminal residue" evidence="1">
    <location>
        <position position="1"/>
    </location>
</feature>
<comment type="caution">
    <text evidence="1">The sequence shown here is derived from an EMBL/GenBank/DDBJ whole genome shotgun (WGS) entry which is preliminary data.</text>
</comment>
<reference evidence="1" key="1">
    <citation type="submission" date="2021-06" db="EMBL/GenBank/DDBJ databases">
        <authorList>
            <person name="Kallberg Y."/>
            <person name="Tangrot J."/>
            <person name="Rosling A."/>
        </authorList>
    </citation>
    <scope>NUCLEOTIDE SEQUENCE</scope>
    <source>
        <strain evidence="1">FL130A</strain>
    </source>
</reference>
<gene>
    <name evidence="1" type="ORF">ALEPTO_LOCUS12738</name>
</gene>
<evidence type="ECO:0000313" key="2">
    <source>
        <dbReference type="Proteomes" id="UP000789508"/>
    </source>
</evidence>
<proteinExistence type="predicted"/>
<sequence>NSNNSNDTSDITMLVNTTVNLPSEPINTDTLLNTFLTEEPEIDSTLTTTPLEPETEPDTEVYQKVQDELTQTLTPQSDTHPNPFI</sequence>
<name>A0A9N9IGA4_9GLOM</name>
<organism evidence="1 2">
    <name type="scientific">Ambispora leptoticha</name>
    <dbReference type="NCBI Taxonomy" id="144679"/>
    <lineage>
        <taxon>Eukaryota</taxon>
        <taxon>Fungi</taxon>
        <taxon>Fungi incertae sedis</taxon>
        <taxon>Mucoromycota</taxon>
        <taxon>Glomeromycotina</taxon>
        <taxon>Glomeromycetes</taxon>
        <taxon>Archaeosporales</taxon>
        <taxon>Ambisporaceae</taxon>
        <taxon>Ambispora</taxon>
    </lineage>
</organism>
<accession>A0A9N9IGA4</accession>
<dbReference type="EMBL" id="CAJVPS010032058">
    <property type="protein sequence ID" value="CAG8734402.1"/>
    <property type="molecule type" value="Genomic_DNA"/>
</dbReference>
<keyword evidence="2" id="KW-1185">Reference proteome</keyword>
<protein>
    <submittedName>
        <fullName evidence="1">8955_t:CDS:1</fullName>
    </submittedName>
</protein>
<feature type="non-terminal residue" evidence="1">
    <location>
        <position position="85"/>
    </location>
</feature>